<comment type="caution">
    <text evidence="1">The sequence shown here is derived from an EMBL/GenBank/DDBJ whole genome shotgun (WGS) entry which is preliminary data.</text>
</comment>
<protein>
    <submittedName>
        <fullName evidence="1">Uncharacterized protein</fullName>
    </submittedName>
</protein>
<gene>
    <name evidence="1" type="ORF">S01H4_41204</name>
</gene>
<accession>X1CMG8</accession>
<reference evidence="1" key="1">
    <citation type="journal article" date="2014" name="Front. Microbiol.">
        <title>High frequency of phylogenetically diverse reductive dehalogenase-homologous genes in deep subseafloor sedimentary metagenomes.</title>
        <authorList>
            <person name="Kawai M."/>
            <person name="Futagami T."/>
            <person name="Toyoda A."/>
            <person name="Takaki Y."/>
            <person name="Nishi S."/>
            <person name="Hori S."/>
            <person name="Arai W."/>
            <person name="Tsubouchi T."/>
            <person name="Morono Y."/>
            <person name="Uchiyama I."/>
            <person name="Ito T."/>
            <person name="Fujiyama A."/>
            <person name="Inagaki F."/>
            <person name="Takami H."/>
        </authorList>
    </citation>
    <scope>NUCLEOTIDE SEQUENCE</scope>
    <source>
        <strain evidence="1">Expedition CK06-06</strain>
    </source>
</reference>
<sequence length="64" mass="7950">MVVKKEYSLSELSEDLKLRGLKYTDEVLMKYLTSYYFRRRLEDYLEVIEDETDPEYYIELYTYP</sequence>
<dbReference type="EMBL" id="BART01022515">
    <property type="protein sequence ID" value="GAG97363.1"/>
    <property type="molecule type" value="Genomic_DNA"/>
</dbReference>
<dbReference type="AlphaFoldDB" id="X1CMG8"/>
<evidence type="ECO:0000313" key="1">
    <source>
        <dbReference type="EMBL" id="GAG97363.1"/>
    </source>
</evidence>
<proteinExistence type="predicted"/>
<organism evidence="1">
    <name type="scientific">marine sediment metagenome</name>
    <dbReference type="NCBI Taxonomy" id="412755"/>
    <lineage>
        <taxon>unclassified sequences</taxon>
        <taxon>metagenomes</taxon>
        <taxon>ecological metagenomes</taxon>
    </lineage>
</organism>
<name>X1CMG8_9ZZZZ</name>